<keyword evidence="6" id="KW-0028">Amino-acid biosynthesis</keyword>
<comment type="function">
    <text evidence="1">Catalyzes the transfer of a methyl group from 5-methyltetrahydrofolate to homocysteine resulting in methionine formation.</text>
</comment>
<dbReference type="InterPro" id="IPR038071">
    <property type="entry name" value="UROD/MetE-like_sf"/>
</dbReference>
<evidence type="ECO:0000313" key="19">
    <source>
        <dbReference type="Proteomes" id="UP000255279"/>
    </source>
</evidence>
<evidence type="ECO:0000259" key="14">
    <source>
        <dbReference type="Pfam" id="PF01717"/>
    </source>
</evidence>
<evidence type="ECO:0000256" key="9">
    <source>
        <dbReference type="ARBA" id="ARBA00022833"/>
    </source>
</evidence>
<feature type="domain" description="Cobalamin-independent methionine synthase MetE N-terminal" evidence="15">
    <location>
        <begin position="5"/>
        <end position="345"/>
    </location>
</feature>
<feature type="binding site" evidence="11">
    <location>
        <begin position="532"/>
        <end position="533"/>
    </location>
    <ligand>
        <name>5-methyltetrahydropteroyltri-L-glutamate</name>
        <dbReference type="ChEBI" id="CHEBI:58207"/>
    </ligand>
</feature>
<evidence type="ECO:0000256" key="10">
    <source>
        <dbReference type="ARBA" id="ARBA00023167"/>
    </source>
</evidence>
<reference evidence="17 19" key="2">
    <citation type="submission" date="2018-06" db="EMBL/GenBank/DDBJ databases">
        <authorList>
            <consortium name="Pathogen Informatics"/>
            <person name="Doyle S."/>
        </authorList>
    </citation>
    <scope>NUCLEOTIDE SEQUENCE [LARGE SCALE GENOMIC DNA]</scope>
    <source>
        <strain evidence="17 19">NCTC10293</strain>
    </source>
</reference>
<dbReference type="Proteomes" id="UP000255279">
    <property type="component" value="Unassembled WGS sequence"/>
</dbReference>
<dbReference type="RefSeq" id="WP_078275518.1">
    <property type="nucleotide sequence ID" value="NZ_MUXU01000004.1"/>
</dbReference>
<keyword evidence="8 12" id="KW-0479">Metal-binding</keyword>
<dbReference type="InterPro" id="IPR013215">
    <property type="entry name" value="Cbl-indep_Met_Synth_N"/>
</dbReference>
<evidence type="ECO:0000256" key="1">
    <source>
        <dbReference type="ARBA" id="ARBA00002777"/>
    </source>
</evidence>
<dbReference type="Proteomes" id="UP000190435">
    <property type="component" value="Unassembled WGS sequence"/>
</dbReference>
<accession>A0A1T0ACI0</accession>
<keyword evidence="9 12" id="KW-0862">Zinc</keyword>
<dbReference type="PANTHER" id="PTHR30519">
    <property type="entry name" value="5-METHYLTETRAHYDROPTEROYLTRIGLUTAMATE--HOMOCYSTEINE METHYLTRANSFERASE"/>
    <property type="match status" value="1"/>
</dbReference>
<comment type="similarity">
    <text evidence="3">Belongs to the vitamin-B12 independent methionine synthase family.</text>
</comment>
<proteinExistence type="inferred from homology"/>
<feature type="binding site" evidence="12">
    <location>
        <position position="659"/>
    </location>
    <ligand>
        <name>Zn(2+)</name>
        <dbReference type="ChEBI" id="CHEBI:29105"/>
        <label>1</label>
        <note>catalytic</note>
    </ligand>
</feature>
<feature type="binding site" evidence="11">
    <location>
        <position position="20"/>
    </location>
    <ligand>
        <name>5-methyltetrahydropteroyltri-L-glutamate</name>
        <dbReference type="ChEBI" id="CHEBI:58207"/>
    </ligand>
</feature>
<dbReference type="InterPro" id="IPR006276">
    <property type="entry name" value="Cobalamin-indep_Met_synthase"/>
</dbReference>
<feature type="binding site" evidence="11">
    <location>
        <begin position="448"/>
        <end position="450"/>
    </location>
    <ligand>
        <name>L-homocysteine</name>
        <dbReference type="ChEBI" id="CHEBI:58199"/>
    </ligand>
</feature>
<sequence>MTLTSHILGYPRIGDKRQSKFALEKYWKGKASKADTQAALQAVFDDNIAEQLNAGLSVITTGDFAHYDLVLTQAVAFGVLPKRFAGAEKLDTFDRQFYFARGRDHTGQLADTAAWQMTKWFDTNYHYLVPELDKNQDFSNTDFSQIFKQVADAKAIIAKRGAQNPLKVVLVGPLSFLYLSSIKTNEQAHSAGCGCGHGASADVSANDDDKLALLDKILPVYADLLAQLGEQGVEWVQLDEPILSLDLPNHWQQAFERAYNGLQRTPPKLIVASYFDTLGNNCNVAVNLPVSGIHIDITRAKSPKQYAAQVIDQLPTHKILSIGVVDGRSVWTTDQVAASDVLTAAYERLGERLWVGSGSSLLHLPVDLAHETLPSALHGKLAFAKQKLSEVALCARLATGEIAPDDTASQIKLTPLADTAKVRAGEFAERYAKQNERLNLPLLPTTTIGSFPQTDQIRKARSDWNKGVIDDAAYERAMKAEIQKAVDEQEKLGIDVLVHGEAERTDMVEYFAKYMDGFWLSANGWVQSYGTRCVRPPIVVGDISRPKAMTVDWTVYAQSLTDKPMKGMLTGPVTILNWSFAPSDAASRDVLRLQIAEAINQEVSDLQDAGIAIVQIDEPAFREGLPLKTADQAHYWQQAVAAFKHSCSIAHKDTQIHTHMCYSSFHDCLAHISAMDADVITIETARSGLQLLDAFKGNGYHNAIGPGVYDIHSPRTPSANDMQVVIDEAVKYVPVERLWINPDCGLKTRGWEETIAALANMVSMTKAVRQLYS</sequence>
<dbReference type="EMBL" id="MUXU01000004">
    <property type="protein sequence ID" value="OOR93435.1"/>
    <property type="molecule type" value="Genomic_DNA"/>
</dbReference>
<evidence type="ECO:0000256" key="4">
    <source>
        <dbReference type="ARBA" id="ARBA00012034"/>
    </source>
</evidence>
<evidence type="ECO:0000313" key="16">
    <source>
        <dbReference type="EMBL" id="OOR93435.1"/>
    </source>
</evidence>
<dbReference type="Gene3D" id="3.20.20.210">
    <property type="match status" value="2"/>
</dbReference>
<evidence type="ECO:0000313" key="18">
    <source>
        <dbReference type="Proteomes" id="UP000190435"/>
    </source>
</evidence>
<name>A0A1T0ACI0_9GAMM</name>
<dbReference type="AlphaFoldDB" id="A0A1T0ACI0"/>
<evidence type="ECO:0000256" key="3">
    <source>
        <dbReference type="ARBA" id="ARBA00009553"/>
    </source>
</evidence>
<keyword evidence="10" id="KW-0486">Methionine biosynthesis</keyword>
<feature type="binding site" evidence="11">
    <location>
        <begin position="448"/>
        <end position="450"/>
    </location>
    <ligand>
        <name>L-methionine</name>
        <dbReference type="ChEBI" id="CHEBI:57844"/>
    </ligand>
</feature>
<dbReference type="Pfam" id="PF01717">
    <property type="entry name" value="Meth_synt_2"/>
    <property type="match status" value="1"/>
</dbReference>
<feature type="binding site" evidence="12">
    <location>
        <position position="661"/>
    </location>
    <ligand>
        <name>Zn(2+)</name>
        <dbReference type="ChEBI" id="CHEBI:29105"/>
        <label>1</label>
        <note>catalytic</note>
    </ligand>
</feature>
<dbReference type="GO" id="GO:0032259">
    <property type="term" value="P:methylation"/>
    <property type="evidence" value="ECO:0007669"/>
    <property type="project" value="UniProtKB-KW"/>
</dbReference>
<dbReference type="UniPathway" id="UPA00051">
    <property type="reaction ID" value="UER00082"/>
</dbReference>
<dbReference type="NCBIfam" id="NF003556">
    <property type="entry name" value="PRK05222.1"/>
    <property type="match status" value="1"/>
</dbReference>
<reference evidence="16 18" key="1">
    <citation type="submission" date="2017-02" db="EMBL/GenBank/DDBJ databases">
        <title>Draft genome sequence of Moraxella caviae CCUG 355 type strain.</title>
        <authorList>
            <person name="Engstrom-Jakobsson H."/>
            <person name="Salva-Serra F."/>
            <person name="Thorell K."/>
            <person name="Gonzales-Siles L."/>
            <person name="Karlsson R."/>
            <person name="Boulund F."/>
            <person name="Engstrand L."/>
            <person name="Moore E."/>
        </authorList>
    </citation>
    <scope>NUCLEOTIDE SEQUENCE [LARGE SCALE GENOMIC DNA]</scope>
    <source>
        <strain evidence="16 18">CCUG 355</strain>
    </source>
</reference>
<comment type="cofactor">
    <cofactor evidence="12">
        <name>Zn(2+)</name>
        <dbReference type="ChEBI" id="CHEBI:29105"/>
    </cofactor>
    <text evidence="12">Binds 2 Zn(2+) ions per subunit.</text>
</comment>
<comment type="pathway">
    <text evidence="2">Amino-acid biosynthesis; L-methionine biosynthesis via de novo pathway; L-methionine from L-homocysteine (MetE route): step 1/1.</text>
</comment>
<evidence type="ECO:0000256" key="6">
    <source>
        <dbReference type="ARBA" id="ARBA00022605"/>
    </source>
</evidence>
<feature type="domain" description="Cobalamin-independent methionine synthase MetE C-terminal/archaeal" evidence="14">
    <location>
        <begin position="443"/>
        <end position="766"/>
    </location>
</feature>
<dbReference type="InterPro" id="IPR002629">
    <property type="entry name" value="Met_Synth_C/arc"/>
</dbReference>
<feature type="binding site" evidence="11">
    <location>
        <position position="501"/>
    </location>
    <ligand>
        <name>L-methionine</name>
        <dbReference type="ChEBI" id="CHEBI:57844"/>
    </ligand>
</feature>
<dbReference type="SUPFAM" id="SSF51726">
    <property type="entry name" value="UROD/MetE-like"/>
    <property type="match status" value="2"/>
</dbReference>
<dbReference type="OrthoDB" id="244285at2"/>
<keyword evidence="18" id="KW-1185">Reference proteome</keyword>
<feature type="binding site" evidence="12">
    <location>
        <position position="683"/>
    </location>
    <ligand>
        <name>Zn(2+)</name>
        <dbReference type="ChEBI" id="CHEBI:29105"/>
        <label>1</label>
        <note>catalytic</note>
    </ligand>
</feature>
<dbReference type="EC" id="2.1.1.14" evidence="4"/>
<feature type="binding site" evidence="11">
    <location>
        <position position="617"/>
    </location>
    <ligand>
        <name>L-methionine</name>
        <dbReference type="ChEBI" id="CHEBI:57844"/>
    </ligand>
</feature>
<dbReference type="GO" id="GO:0009086">
    <property type="term" value="P:methionine biosynthetic process"/>
    <property type="evidence" value="ECO:0007669"/>
    <property type="project" value="UniProtKB-KW"/>
</dbReference>
<evidence type="ECO:0000256" key="11">
    <source>
        <dbReference type="PIRSR" id="PIRSR000382-1"/>
    </source>
</evidence>
<gene>
    <name evidence="17" type="primary">metE_1</name>
    <name evidence="16" type="ORF">B0181_00380</name>
    <name evidence="17" type="ORF">NCTC10293_01683</name>
</gene>
<feature type="active site" description="Proton donor" evidence="13">
    <location>
        <position position="712"/>
    </location>
</feature>
<dbReference type="STRING" id="34060.B0181_00380"/>
<keyword evidence="7 16" id="KW-0808">Transferase</keyword>
<dbReference type="CDD" id="cd03312">
    <property type="entry name" value="CIMS_N_terminal_like"/>
    <property type="match status" value="1"/>
</dbReference>
<evidence type="ECO:0000313" key="17">
    <source>
        <dbReference type="EMBL" id="STZ14094.1"/>
    </source>
</evidence>
<evidence type="ECO:0000256" key="12">
    <source>
        <dbReference type="PIRSR" id="PIRSR000382-2"/>
    </source>
</evidence>
<evidence type="ECO:0000256" key="2">
    <source>
        <dbReference type="ARBA" id="ARBA00004681"/>
    </source>
</evidence>
<dbReference type="PIRSF" id="PIRSF000382">
    <property type="entry name" value="MeTrfase_B12_ind"/>
    <property type="match status" value="1"/>
</dbReference>
<feature type="binding site" evidence="12">
    <location>
        <position position="744"/>
    </location>
    <ligand>
        <name>Zn(2+)</name>
        <dbReference type="ChEBI" id="CHEBI:29105"/>
        <label>1</label>
        <note>catalytic</note>
    </ligand>
</feature>
<dbReference type="Pfam" id="PF08267">
    <property type="entry name" value="Meth_synt_1"/>
    <property type="match status" value="1"/>
</dbReference>
<evidence type="ECO:0000259" key="15">
    <source>
        <dbReference type="Pfam" id="PF08267"/>
    </source>
</evidence>
<dbReference type="GO" id="GO:0008270">
    <property type="term" value="F:zinc ion binding"/>
    <property type="evidence" value="ECO:0007669"/>
    <property type="project" value="InterPro"/>
</dbReference>
<protein>
    <recommendedName>
        <fullName evidence="4">5-methyltetrahydropteroyltriglutamate--homocysteine S-methyltransferase</fullName>
        <ecNumber evidence="4">2.1.1.14</ecNumber>
    </recommendedName>
</protein>
<evidence type="ECO:0000256" key="13">
    <source>
        <dbReference type="PIRSR" id="PIRSR000382-3"/>
    </source>
</evidence>
<evidence type="ECO:0000256" key="7">
    <source>
        <dbReference type="ARBA" id="ARBA00022679"/>
    </source>
</evidence>
<feature type="binding site" evidence="11">
    <location>
        <position position="617"/>
    </location>
    <ligand>
        <name>L-homocysteine</name>
        <dbReference type="ChEBI" id="CHEBI:58199"/>
    </ligand>
</feature>
<feature type="binding site" evidence="11">
    <location>
        <position position="124"/>
    </location>
    <ligand>
        <name>5-methyltetrahydropteroyltri-L-glutamate</name>
        <dbReference type="ChEBI" id="CHEBI:58207"/>
    </ligand>
</feature>
<organism evidence="16 18">
    <name type="scientific">Moraxella caviae</name>
    <dbReference type="NCBI Taxonomy" id="34060"/>
    <lineage>
        <taxon>Bacteria</taxon>
        <taxon>Pseudomonadati</taxon>
        <taxon>Pseudomonadota</taxon>
        <taxon>Gammaproteobacteria</taxon>
        <taxon>Moraxellales</taxon>
        <taxon>Moraxellaceae</taxon>
        <taxon>Moraxella</taxon>
    </lineage>
</organism>
<evidence type="ECO:0000256" key="8">
    <source>
        <dbReference type="ARBA" id="ARBA00022723"/>
    </source>
</evidence>
<keyword evidence="5 16" id="KW-0489">Methyltransferase</keyword>
<dbReference type="EMBL" id="UGQE01000004">
    <property type="protein sequence ID" value="STZ14094.1"/>
    <property type="molecule type" value="Genomic_DNA"/>
</dbReference>
<feature type="binding site" evidence="11">
    <location>
        <position position="578"/>
    </location>
    <ligand>
        <name>5-methyltetrahydropteroyltri-L-glutamate</name>
        <dbReference type="ChEBI" id="CHEBI:58207"/>
    </ligand>
</feature>
<dbReference type="GO" id="GO:0003871">
    <property type="term" value="F:5-methyltetrahydropteroyltriglutamate-homocysteine S-methyltransferase activity"/>
    <property type="evidence" value="ECO:0007669"/>
    <property type="project" value="UniProtKB-EC"/>
</dbReference>
<evidence type="ECO:0000256" key="5">
    <source>
        <dbReference type="ARBA" id="ARBA00022603"/>
    </source>
</evidence>
<dbReference type="CDD" id="cd03311">
    <property type="entry name" value="CIMS_C_terminal_like"/>
    <property type="match status" value="1"/>
</dbReference>